<dbReference type="Gene3D" id="1.10.287.1150">
    <property type="entry name" value="TPP helical domain"/>
    <property type="match status" value="1"/>
</dbReference>
<dbReference type="InterPro" id="IPR031717">
    <property type="entry name" value="ODO-1/KGD_C"/>
</dbReference>
<evidence type="ECO:0000313" key="19">
    <source>
        <dbReference type="Proteomes" id="UP000801492"/>
    </source>
</evidence>
<dbReference type="FunFam" id="3.40.50.11610:FF:000003">
    <property type="entry name" value="2-oxoglutarate dehydrogenase, isoform X4"/>
    <property type="match status" value="1"/>
</dbReference>
<dbReference type="GO" id="GO:0005739">
    <property type="term" value="C:mitochondrion"/>
    <property type="evidence" value="ECO:0007669"/>
    <property type="project" value="UniProtKB-SubCell"/>
</dbReference>
<dbReference type="AlphaFoldDB" id="A0A8K0GCN0"/>
<comment type="cofactor">
    <cofactor evidence="2">
        <name>thiamine diphosphate</name>
        <dbReference type="ChEBI" id="CHEBI:58937"/>
    </cofactor>
</comment>
<dbReference type="InterPro" id="IPR011603">
    <property type="entry name" value="2oxoglutarate_DH_E1"/>
</dbReference>
<evidence type="ECO:0000259" key="17">
    <source>
        <dbReference type="SMART" id="SM00861"/>
    </source>
</evidence>
<evidence type="ECO:0000256" key="1">
    <source>
        <dbReference type="ARBA" id="ARBA00001946"/>
    </source>
</evidence>
<dbReference type="PIRSF" id="PIRSF000157">
    <property type="entry name" value="Oxoglu_dh_E1"/>
    <property type="match status" value="1"/>
</dbReference>
<dbReference type="Pfam" id="PF16870">
    <property type="entry name" value="OxoGdeHyase_C"/>
    <property type="match status" value="1"/>
</dbReference>
<dbReference type="GO" id="GO:0030976">
    <property type="term" value="F:thiamine pyrophosphate binding"/>
    <property type="evidence" value="ECO:0007669"/>
    <property type="project" value="InterPro"/>
</dbReference>
<dbReference type="CDD" id="cd02016">
    <property type="entry name" value="TPP_E1_OGDC_like"/>
    <property type="match status" value="1"/>
</dbReference>
<dbReference type="Pfam" id="PF02779">
    <property type="entry name" value="Transket_pyr"/>
    <property type="match status" value="1"/>
</dbReference>
<evidence type="ECO:0000256" key="3">
    <source>
        <dbReference type="ARBA" id="ARBA00004173"/>
    </source>
</evidence>
<keyword evidence="10" id="KW-0786">Thiamine pyrophosphate</keyword>
<dbReference type="FunFam" id="3.40.50.12470:FF:000007">
    <property type="entry name" value="2-oxoglutarate dehydrogenase e1 mitochondrial"/>
    <property type="match status" value="1"/>
</dbReference>
<keyword evidence="12" id="KW-0324">Glycolysis</keyword>
<comment type="function">
    <text evidence="14">The 2-oxoglutarate dehydrogenase complex catalyzes the overall conversion of 2-oxoglutarate to succinyl-CoA and CO(2). It contains multiple copies of three enzymatic components: 2-oxoglutarate dehydrogenase (E1), dihydrolipoamide succinyltransferase (E2) and lipoamide dehydrogenase (E3).</text>
</comment>
<dbReference type="GO" id="GO:0045252">
    <property type="term" value="C:oxoglutarate dehydrogenase complex"/>
    <property type="evidence" value="ECO:0007669"/>
    <property type="project" value="TreeGrafter"/>
</dbReference>
<evidence type="ECO:0000256" key="4">
    <source>
        <dbReference type="ARBA" id="ARBA00006936"/>
    </source>
</evidence>
<dbReference type="GO" id="GO:0004591">
    <property type="term" value="F:oxoglutarate dehydrogenase (succinyl-transferring) activity"/>
    <property type="evidence" value="ECO:0007669"/>
    <property type="project" value="UniProtKB-EC"/>
</dbReference>
<dbReference type="NCBIfam" id="TIGR00239">
    <property type="entry name" value="2oxo_dh_E1"/>
    <property type="match status" value="1"/>
</dbReference>
<gene>
    <name evidence="18" type="ORF">ILUMI_09223</name>
</gene>
<protein>
    <recommendedName>
        <fullName evidence="15">2-oxoglutarate dehydrogenase, mitochondrial</fullName>
        <ecNumber evidence="5">1.2.4.2</ecNumber>
    </recommendedName>
    <alternativeName>
        <fullName evidence="16">2-oxoglutarate dehydrogenase complex component E1</fullName>
    </alternativeName>
    <alternativeName>
        <fullName evidence="13">Alpha-ketoglutarate dehydrogenase</fullName>
    </alternativeName>
</protein>
<proteinExistence type="inferred from homology"/>
<evidence type="ECO:0000256" key="15">
    <source>
        <dbReference type="ARBA" id="ARBA00040267"/>
    </source>
</evidence>
<dbReference type="GO" id="GO:0046872">
    <property type="term" value="F:metal ion binding"/>
    <property type="evidence" value="ECO:0007669"/>
    <property type="project" value="UniProtKB-KW"/>
</dbReference>
<dbReference type="FunFam" id="1.10.287.1150:FF:000006">
    <property type="entry name" value="2-oxoglutarate dehydrogenase, mitochondrial"/>
    <property type="match status" value="1"/>
</dbReference>
<sequence>MLHARSIVNLVKPNSQKFAGWLLAKTTVPAISAASYRNYNVPVTAEPFLSGSSSTYIEDMYNAWLQDPSSVHTSWDSFFRNSAQGGVAYQAPPSLAPLGKNEVPAASFLPAVSAGSPGIGISEKVIDDHLAVQAIIRSYQIRGHHIAKLDPLGINSADLDDRHPQELLYSHYSFAETDMDRSFKLPSTTFIGGKEKSLPLREILRRLELAYCRHIGAEFMFINSLEQCNWIRQRLESPGCMEISNEQKRLLLARLTRAHGFEGFLARKWSSEKRFGLEGCEILIPAMKQVIDKSTELGVESIIMGMPHRGRLNVLANVCRKPLNQIFTQFAGLEAADDGSGDVKYHLGTYIERLNRVTNKNIRLAIAANPSHLEAVDPVVQGKTKAEQFYRGDGEGKKVMSILLHGDAAFCGQGIVYETMHLSDLPAYTTHGTVHIVVNNQIGFTTDPRQSRSSPYCTDVARVVNAPIFHVNSDDAESVMHVCNIAAEWRSTFHKDVVIDIVCYRRNGHNEMDEPMFTQPLMYRKIRNTKPALEKYSEQLISEGVVTPEEVKEVKEKYDKICEEALESARKETHIKYKDWIDSPWSGFFEGKDPLKVGPTGVIEETLVHIGKRFSSPPPNAAEFVIHKGIERILKTRMEMVESRTVDWALGEAMAFGSLLKEGIHVRLSGQDVERGTFSHRHHVLHHQTVDKATYKPLCNLYPDQAPYTVCNSSLSEFGVLGFELGYSMTNPNALVCWEAQFGDFNNTAQCIIDQFISSGQAKWVRQSGLVMLLPHALEGMGPEHSSARLERFLQMSSDDPDYFPPESDEFAVRQLHDINWIVANTSTPANYFHILRRQIALPFRKALIIMTPKSLLRHPEAKSSFDEMKEGTEFQRIIPDRGAASQNPESVKKLVFCSGKVYYDLKKAREEKKLEKDIAITRVEQISPFPYDLIKAECAKYSNAQLCWAQEEHKNSGAWMYVNPRFDTTLNGTRNVFYAGRPVSASTATGSKAQHLKELSNLLEDAMRLP</sequence>
<keyword evidence="9" id="KW-0560">Oxidoreductase</keyword>
<dbReference type="Pfam" id="PF00676">
    <property type="entry name" value="E1_dh"/>
    <property type="match status" value="1"/>
</dbReference>
<dbReference type="Gene3D" id="3.40.50.12470">
    <property type="match status" value="1"/>
</dbReference>
<dbReference type="GO" id="GO:0006099">
    <property type="term" value="P:tricarboxylic acid cycle"/>
    <property type="evidence" value="ECO:0007669"/>
    <property type="project" value="TreeGrafter"/>
</dbReference>
<dbReference type="Gene3D" id="3.40.50.11610">
    <property type="entry name" value="Multifunctional 2-oxoglutarate metabolism enzyme, C-terminal domain"/>
    <property type="match status" value="1"/>
</dbReference>
<reference evidence="18" key="1">
    <citation type="submission" date="2019-08" db="EMBL/GenBank/DDBJ databases">
        <title>The genome of the North American firefly Photinus pyralis.</title>
        <authorList>
            <consortium name="Photinus pyralis genome working group"/>
            <person name="Fallon T.R."/>
            <person name="Sander Lower S.E."/>
            <person name="Weng J.-K."/>
        </authorList>
    </citation>
    <scope>NUCLEOTIDE SEQUENCE</scope>
    <source>
        <strain evidence="18">TRF0915ILg1</strain>
        <tissue evidence="18">Whole body</tissue>
    </source>
</reference>
<keyword evidence="6" id="KW-0479">Metal-binding</keyword>
<dbReference type="SUPFAM" id="SSF52518">
    <property type="entry name" value="Thiamin diphosphate-binding fold (THDP-binding)"/>
    <property type="match status" value="2"/>
</dbReference>
<dbReference type="InterPro" id="IPR001017">
    <property type="entry name" value="DH_E1"/>
</dbReference>
<dbReference type="GO" id="GO:0006096">
    <property type="term" value="P:glycolytic process"/>
    <property type="evidence" value="ECO:0007669"/>
    <property type="project" value="UniProtKB-KW"/>
</dbReference>
<dbReference type="FunFam" id="3.40.50.970:FF:000002">
    <property type="entry name" value="2-oxoglutarate dehydrogenase, E1 component"/>
    <property type="match status" value="1"/>
</dbReference>
<evidence type="ECO:0000256" key="13">
    <source>
        <dbReference type="ARBA" id="ARBA00030680"/>
    </source>
</evidence>
<dbReference type="InterPro" id="IPR005475">
    <property type="entry name" value="Transketolase-like_Pyr-bd"/>
</dbReference>
<evidence type="ECO:0000256" key="5">
    <source>
        <dbReference type="ARBA" id="ARBA00012280"/>
    </source>
</evidence>
<keyword evidence="11" id="KW-0496">Mitochondrion</keyword>
<organism evidence="18 19">
    <name type="scientific">Ignelater luminosus</name>
    <name type="common">Cucubano</name>
    <name type="synonym">Pyrophorus luminosus</name>
    <dbReference type="NCBI Taxonomy" id="2038154"/>
    <lineage>
        <taxon>Eukaryota</taxon>
        <taxon>Metazoa</taxon>
        <taxon>Ecdysozoa</taxon>
        <taxon>Arthropoda</taxon>
        <taxon>Hexapoda</taxon>
        <taxon>Insecta</taxon>
        <taxon>Pterygota</taxon>
        <taxon>Neoptera</taxon>
        <taxon>Endopterygota</taxon>
        <taxon>Coleoptera</taxon>
        <taxon>Polyphaga</taxon>
        <taxon>Elateriformia</taxon>
        <taxon>Elateroidea</taxon>
        <taxon>Elateridae</taxon>
        <taxon>Agrypninae</taxon>
        <taxon>Pyrophorini</taxon>
        <taxon>Ignelater</taxon>
    </lineage>
</organism>
<dbReference type="InterPro" id="IPR042179">
    <property type="entry name" value="KGD_C_sf"/>
</dbReference>
<evidence type="ECO:0000256" key="7">
    <source>
        <dbReference type="ARBA" id="ARBA00022842"/>
    </source>
</evidence>
<keyword evidence="8" id="KW-0809">Transit peptide</keyword>
<dbReference type="NCBIfam" id="NF006914">
    <property type="entry name" value="PRK09404.1"/>
    <property type="match status" value="1"/>
</dbReference>
<dbReference type="Proteomes" id="UP000801492">
    <property type="component" value="Unassembled WGS sequence"/>
</dbReference>
<keyword evidence="7" id="KW-0460">Magnesium</keyword>
<comment type="cofactor">
    <cofactor evidence="1">
        <name>Mg(2+)</name>
        <dbReference type="ChEBI" id="CHEBI:18420"/>
    </cofactor>
</comment>
<evidence type="ECO:0000313" key="18">
    <source>
        <dbReference type="EMBL" id="KAF2896952.1"/>
    </source>
</evidence>
<name>A0A8K0GCN0_IGNLU</name>
<evidence type="ECO:0000256" key="16">
    <source>
        <dbReference type="ARBA" id="ARBA00042984"/>
    </source>
</evidence>
<evidence type="ECO:0000256" key="10">
    <source>
        <dbReference type="ARBA" id="ARBA00023052"/>
    </source>
</evidence>
<evidence type="ECO:0000256" key="9">
    <source>
        <dbReference type="ARBA" id="ARBA00023002"/>
    </source>
</evidence>
<comment type="similarity">
    <text evidence="4">Belongs to the alpha-ketoglutarate dehydrogenase family.</text>
</comment>
<dbReference type="PANTHER" id="PTHR23152">
    <property type="entry name" value="2-OXOGLUTARATE DEHYDROGENASE"/>
    <property type="match status" value="1"/>
</dbReference>
<dbReference type="InterPro" id="IPR029061">
    <property type="entry name" value="THDP-binding"/>
</dbReference>
<evidence type="ECO:0000256" key="2">
    <source>
        <dbReference type="ARBA" id="ARBA00001964"/>
    </source>
</evidence>
<feature type="domain" description="Transketolase-like pyrimidine-binding" evidence="17">
    <location>
        <begin position="646"/>
        <end position="859"/>
    </location>
</feature>
<dbReference type="PANTHER" id="PTHR23152:SF4">
    <property type="entry name" value="2-OXOADIPATE DEHYDROGENASE COMPLEX COMPONENT E1"/>
    <property type="match status" value="1"/>
</dbReference>
<dbReference type="NCBIfam" id="NF008907">
    <property type="entry name" value="PRK12270.1"/>
    <property type="match status" value="1"/>
</dbReference>
<dbReference type="OrthoDB" id="413077at2759"/>
<dbReference type="Pfam" id="PF16078">
    <property type="entry name" value="2-oxogl_dehyd_N"/>
    <property type="match status" value="1"/>
</dbReference>
<evidence type="ECO:0000256" key="6">
    <source>
        <dbReference type="ARBA" id="ARBA00022723"/>
    </source>
</evidence>
<dbReference type="SMART" id="SM00861">
    <property type="entry name" value="Transket_pyr"/>
    <property type="match status" value="1"/>
</dbReference>
<evidence type="ECO:0000256" key="8">
    <source>
        <dbReference type="ARBA" id="ARBA00022946"/>
    </source>
</evidence>
<dbReference type="EMBL" id="VTPC01004613">
    <property type="protein sequence ID" value="KAF2896952.1"/>
    <property type="molecule type" value="Genomic_DNA"/>
</dbReference>
<keyword evidence="19" id="KW-1185">Reference proteome</keyword>
<accession>A0A8K0GCN0</accession>
<dbReference type="Gene3D" id="3.40.50.970">
    <property type="match status" value="1"/>
</dbReference>
<evidence type="ECO:0000256" key="11">
    <source>
        <dbReference type="ARBA" id="ARBA00023128"/>
    </source>
</evidence>
<comment type="caution">
    <text evidence="18">The sequence shown here is derived from an EMBL/GenBank/DDBJ whole genome shotgun (WGS) entry which is preliminary data.</text>
</comment>
<dbReference type="InterPro" id="IPR032106">
    <property type="entry name" value="2-oxogl_dehyd_N"/>
</dbReference>
<dbReference type="EC" id="1.2.4.2" evidence="5"/>
<evidence type="ECO:0000256" key="14">
    <source>
        <dbReference type="ARBA" id="ARBA00037426"/>
    </source>
</evidence>
<comment type="subcellular location">
    <subcellularLocation>
        <location evidence="3">Mitochondrion</location>
    </subcellularLocation>
</comment>
<evidence type="ECO:0000256" key="12">
    <source>
        <dbReference type="ARBA" id="ARBA00023152"/>
    </source>
</evidence>